<dbReference type="STRING" id="1169540.A0A0G4EGC5"/>
<evidence type="ECO:0000256" key="1">
    <source>
        <dbReference type="ARBA" id="ARBA00010651"/>
    </source>
</evidence>
<organism evidence="9 10">
    <name type="scientific">Vitrella brassicaformis (strain CCMP3155)</name>
    <dbReference type="NCBI Taxonomy" id="1169540"/>
    <lineage>
        <taxon>Eukaryota</taxon>
        <taxon>Sar</taxon>
        <taxon>Alveolata</taxon>
        <taxon>Colpodellida</taxon>
        <taxon>Vitrellaceae</taxon>
        <taxon>Vitrella</taxon>
    </lineage>
</organism>
<dbReference type="InterPro" id="IPR017941">
    <property type="entry name" value="Rieske_2Fe-2S"/>
</dbReference>
<evidence type="ECO:0000256" key="4">
    <source>
        <dbReference type="ARBA" id="ARBA00023004"/>
    </source>
</evidence>
<dbReference type="VEuPathDB" id="CryptoDB:Vbra_7409"/>
<gene>
    <name evidence="9" type="ORF">Vbra_7409</name>
</gene>
<dbReference type="InterPro" id="IPR014349">
    <property type="entry name" value="Rieske_Fe-S_prot"/>
</dbReference>
<evidence type="ECO:0000259" key="8">
    <source>
        <dbReference type="PROSITE" id="PS51296"/>
    </source>
</evidence>
<dbReference type="Pfam" id="PF00355">
    <property type="entry name" value="Rieske"/>
    <property type="match status" value="1"/>
</dbReference>
<dbReference type="Proteomes" id="UP000041254">
    <property type="component" value="Unassembled WGS sequence"/>
</dbReference>
<keyword evidence="5" id="KW-0411">Iron-sulfur</keyword>
<dbReference type="InParanoid" id="A0A0G4EGC5"/>
<dbReference type="OrthoDB" id="1655709at2759"/>
<dbReference type="InterPro" id="IPR036922">
    <property type="entry name" value="Rieske_2Fe-2S_sf"/>
</dbReference>
<dbReference type="GO" id="GO:0016020">
    <property type="term" value="C:membrane"/>
    <property type="evidence" value="ECO:0007669"/>
    <property type="project" value="InterPro"/>
</dbReference>
<dbReference type="EMBL" id="CDMY01000231">
    <property type="protein sequence ID" value="CEL95563.1"/>
    <property type="molecule type" value="Genomic_DNA"/>
</dbReference>
<sequence length="90" mass="9861">MRARGSSSREGIKGDAYYLVTNDEDEREGLGHQRGVHAPRVRAVVPWNAAQNKFTCPCHGSQYDTNGKVARGPAPLSLALLTWNPTIREG</sequence>
<keyword evidence="10" id="KW-1185">Reference proteome</keyword>
<evidence type="ECO:0000313" key="9">
    <source>
        <dbReference type="EMBL" id="CEL95563.1"/>
    </source>
</evidence>
<dbReference type="PROSITE" id="PS51296">
    <property type="entry name" value="RIESKE"/>
    <property type="match status" value="1"/>
</dbReference>
<dbReference type="InterPro" id="IPR005805">
    <property type="entry name" value="Rieske_Fe-S_prot_C"/>
</dbReference>
<comment type="similarity">
    <text evidence="1">Belongs to the Rieske iron-sulfur protein family.</text>
</comment>
<evidence type="ECO:0000256" key="2">
    <source>
        <dbReference type="ARBA" id="ARBA00022714"/>
    </source>
</evidence>
<evidence type="ECO:0000256" key="6">
    <source>
        <dbReference type="ARBA" id="ARBA00023157"/>
    </source>
</evidence>
<evidence type="ECO:0000256" key="5">
    <source>
        <dbReference type="ARBA" id="ARBA00023014"/>
    </source>
</evidence>
<dbReference type="Gene3D" id="2.102.10.10">
    <property type="entry name" value="Rieske [2Fe-2S] iron-sulphur domain"/>
    <property type="match status" value="1"/>
</dbReference>
<protein>
    <recommendedName>
        <fullName evidence="8">Rieske domain-containing protein</fullName>
    </recommendedName>
</protein>
<evidence type="ECO:0000256" key="7">
    <source>
        <dbReference type="ARBA" id="ARBA00034078"/>
    </source>
</evidence>
<evidence type="ECO:0000313" key="10">
    <source>
        <dbReference type="Proteomes" id="UP000041254"/>
    </source>
</evidence>
<dbReference type="PANTHER" id="PTHR10134">
    <property type="entry name" value="CYTOCHROME B-C1 COMPLEX SUBUNIT RIESKE, MITOCHONDRIAL"/>
    <property type="match status" value="1"/>
</dbReference>
<proteinExistence type="inferred from homology"/>
<dbReference type="PRINTS" id="PR00162">
    <property type="entry name" value="RIESKE"/>
</dbReference>
<feature type="domain" description="Rieske" evidence="8">
    <location>
        <begin position="43"/>
        <end position="79"/>
    </location>
</feature>
<dbReference type="GO" id="GO:0046872">
    <property type="term" value="F:metal ion binding"/>
    <property type="evidence" value="ECO:0007669"/>
    <property type="project" value="UniProtKB-KW"/>
</dbReference>
<keyword evidence="4" id="KW-0408">Iron</keyword>
<dbReference type="AlphaFoldDB" id="A0A0G4EGC5"/>
<keyword evidence="2" id="KW-0001">2Fe-2S</keyword>
<keyword evidence="6" id="KW-1015">Disulfide bond</keyword>
<dbReference type="GO" id="GO:0051537">
    <property type="term" value="F:2 iron, 2 sulfur cluster binding"/>
    <property type="evidence" value="ECO:0007669"/>
    <property type="project" value="UniProtKB-KW"/>
</dbReference>
<accession>A0A0G4EGC5</accession>
<comment type="cofactor">
    <cofactor evidence="7">
        <name>[2Fe-2S] cluster</name>
        <dbReference type="ChEBI" id="CHEBI:190135"/>
    </cofactor>
</comment>
<name>A0A0G4EGC5_VITBC</name>
<reference evidence="9 10" key="1">
    <citation type="submission" date="2014-11" db="EMBL/GenBank/DDBJ databases">
        <authorList>
            <person name="Zhu J."/>
            <person name="Qi W."/>
            <person name="Song R."/>
        </authorList>
    </citation>
    <scope>NUCLEOTIDE SEQUENCE [LARGE SCALE GENOMIC DNA]</scope>
</reference>
<evidence type="ECO:0000256" key="3">
    <source>
        <dbReference type="ARBA" id="ARBA00022723"/>
    </source>
</evidence>
<keyword evidence="3" id="KW-0479">Metal-binding</keyword>
<dbReference type="SUPFAM" id="SSF50022">
    <property type="entry name" value="ISP domain"/>
    <property type="match status" value="1"/>
</dbReference>